<name>A0A1U7X090_NICSY</name>
<dbReference type="STRING" id="4096.A0A1U7X090"/>
<dbReference type="RefSeq" id="XP_009785567.1">
    <property type="nucleotide sequence ID" value="XM_009787265.1"/>
</dbReference>
<evidence type="ECO:0000256" key="1">
    <source>
        <dbReference type="ARBA" id="ARBA00009995"/>
    </source>
</evidence>
<comment type="similarity">
    <text evidence="1">Belongs to the UDP-glycosyltransferase family.</text>
</comment>
<reference evidence="2" key="1">
    <citation type="journal article" date="2013" name="Genome Biol.">
        <title>Reference genomes and transcriptomes of Nicotiana sylvestris and Nicotiana tomentosiformis.</title>
        <authorList>
            <person name="Sierro N."/>
            <person name="Battey J.N."/>
            <person name="Ouadi S."/>
            <person name="Bovet L."/>
            <person name="Goepfert S."/>
            <person name="Bakaher N."/>
            <person name="Peitsch M.C."/>
            <person name="Ivanov N.V."/>
        </authorList>
    </citation>
    <scope>NUCLEOTIDE SEQUENCE [LARGE SCALE GENOMIC DNA]</scope>
</reference>
<dbReference type="Proteomes" id="UP000189701">
    <property type="component" value="Unplaced"/>
</dbReference>
<dbReference type="SUPFAM" id="SSF53756">
    <property type="entry name" value="UDP-Glycosyltransferase/glycogen phosphorylase"/>
    <property type="match status" value="1"/>
</dbReference>
<sequence length="158" mass="18501">MPERHLRDLPNFIRTTNPDDYMIKCVLQERERSKNASAIIINTFEPSEKEVLESLQTFLPPVYAIGLLHLLVKHVDHKNLEDLGSNLWKEDEKCLEWLDSKKPNYVAYVNLGSLIVMSLNQLIKFAWVLANSQLEFLWTIRHMLASWCPQEQVLVDIR</sequence>
<gene>
    <name evidence="3" type="primary">LOC104233813</name>
</gene>
<organism evidence="2 3">
    <name type="scientific">Nicotiana sylvestris</name>
    <name type="common">Wood tobacco</name>
    <name type="synonym">South American tobacco</name>
    <dbReference type="NCBI Taxonomy" id="4096"/>
    <lineage>
        <taxon>Eukaryota</taxon>
        <taxon>Viridiplantae</taxon>
        <taxon>Streptophyta</taxon>
        <taxon>Embryophyta</taxon>
        <taxon>Tracheophyta</taxon>
        <taxon>Spermatophyta</taxon>
        <taxon>Magnoliopsida</taxon>
        <taxon>eudicotyledons</taxon>
        <taxon>Gunneridae</taxon>
        <taxon>Pentapetalae</taxon>
        <taxon>asterids</taxon>
        <taxon>lamiids</taxon>
        <taxon>Solanales</taxon>
        <taxon>Solanaceae</taxon>
        <taxon>Nicotianoideae</taxon>
        <taxon>Nicotianeae</taxon>
        <taxon>Nicotiana</taxon>
    </lineage>
</organism>
<dbReference type="GO" id="GO:0080044">
    <property type="term" value="F:quercetin 7-O-glucosyltransferase activity"/>
    <property type="evidence" value="ECO:0007669"/>
    <property type="project" value="TreeGrafter"/>
</dbReference>
<dbReference type="Gene3D" id="3.40.50.2000">
    <property type="entry name" value="Glycogen Phosphorylase B"/>
    <property type="match status" value="2"/>
</dbReference>
<reference evidence="3" key="2">
    <citation type="submission" date="2025-08" db="UniProtKB">
        <authorList>
            <consortium name="RefSeq"/>
        </authorList>
    </citation>
    <scope>IDENTIFICATION</scope>
    <source>
        <tissue evidence="3">Leaf</tissue>
    </source>
</reference>
<dbReference type="AlphaFoldDB" id="A0A1U7X090"/>
<dbReference type="eggNOG" id="KOG1192">
    <property type="taxonomic scope" value="Eukaryota"/>
</dbReference>
<protein>
    <submittedName>
        <fullName evidence="3">7-deoxyloganetin glucosyltransferase-like</fullName>
    </submittedName>
</protein>
<keyword evidence="2" id="KW-1185">Reference proteome</keyword>
<dbReference type="GO" id="GO:0080043">
    <property type="term" value="F:quercetin 3-O-glucosyltransferase activity"/>
    <property type="evidence" value="ECO:0007669"/>
    <property type="project" value="TreeGrafter"/>
</dbReference>
<proteinExistence type="inferred from homology"/>
<dbReference type="PANTHER" id="PTHR11926">
    <property type="entry name" value="GLUCOSYL/GLUCURONOSYL TRANSFERASES"/>
    <property type="match status" value="1"/>
</dbReference>
<dbReference type="PANTHER" id="PTHR11926:SF774">
    <property type="entry name" value="UDP-GLYCOSYLTRANSFERASE 85A1-RELATED"/>
    <property type="match status" value="1"/>
</dbReference>
<evidence type="ECO:0000313" key="3">
    <source>
        <dbReference type="RefSeq" id="XP_009785567.1"/>
    </source>
</evidence>
<evidence type="ECO:0000313" key="2">
    <source>
        <dbReference type="Proteomes" id="UP000189701"/>
    </source>
</evidence>
<accession>A0A1U7X090</accession>